<dbReference type="EMBL" id="FNAK01000003">
    <property type="protein sequence ID" value="SDD88786.1"/>
    <property type="molecule type" value="Genomic_DNA"/>
</dbReference>
<dbReference type="AlphaFoldDB" id="A0A1G6YGW7"/>
<accession>A0A1G6YGW7</accession>
<evidence type="ECO:0008006" key="4">
    <source>
        <dbReference type="Google" id="ProtNLM"/>
    </source>
</evidence>
<keyword evidence="1" id="KW-0732">Signal</keyword>
<dbReference type="Gene3D" id="3.40.190.10">
    <property type="entry name" value="Periplasmic binding protein-like II"/>
    <property type="match status" value="2"/>
</dbReference>
<sequence length="267" mass="29230">MNALKLIASCISLMVTTHVFAQPTEDAHNAGKIYATAWGMTLAEDGAGFYNDLARLVLGTLEGAPQYDIVPYRRANRIFAQDESSCHYPSTLNYMAATGIVADTSDLIESYFMIRSVAHIFSRYDTPPVSRKSGVSEKVIAYPMGAEVPKLLDGFGASFIPVNDEKGKAELLISGRVELMIAYMPDVLFVFRELGKPLPPYDPTFTINDDNIAIVCHRTPGNEAMLARVNARIATLRESGALAAFLSENGIDPTYYLGPLERKTLGH</sequence>
<reference evidence="2 3" key="1">
    <citation type="submission" date="2016-10" db="EMBL/GenBank/DDBJ databases">
        <authorList>
            <person name="de Groot N.N."/>
        </authorList>
    </citation>
    <scope>NUCLEOTIDE SEQUENCE [LARGE SCALE GENOMIC DNA]</scope>
    <source>
        <strain evidence="2 3">CGMCC 1.9109</strain>
    </source>
</reference>
<proteinExistence type="predicted"/>
<keyword evidence="3" id="KW-1185">Reference proteome</keyword>
<dbReference type="Proteomes" id="UP000183685">
    <property type="component" value="Unassembled WGS sequence"/>
</dbReference>
<organism evidence="2 3">
    <name type="scientific">Kordiimonas lacus</name>
    <dbReference type="NCBI Taxonomy" id="637679"/>
    <lineage>
        <taxon>Bacteria</taxon>
        <taxon>Pseudomonadati</taxon>
        <taxon>Pseudomonadota</taxon>
        <taxon>Alphaproteobacteria</taxon>
        <taxon>Kordiimonadales</taxon>
        <taxon>Kordiimonadaceae</taxon>
        <taxon>Kordiimonas</taxon>
    </lineage>
</organism>
<name>A0A1G6YGW7_9PROT</name>
<gene>
    <name evidence="2" type="ORF">SAMN04488071_1595</name>
</gene>
<evidence type="ECO:0000313" key="2">
    <source>
        <dbReference type="EMBL" id="SDD88786.1"/>
    </source>
</evidence>
<evidence type="ECO:0000256" key="1">
    <source>
        <dbReference type="SAM" id="SignalP"/>
    </source>
</evidence>
<evidence type="ECO:0000313" key="3">
    <source>
        <dbReference type="Proteomes" id="UP000183685"/>
    </source>
</evidence>
<feature type="signal peptide" evidence="1">
    <location>
        <begin position="1"/>
        <end position="21"/>
    </location>
</feature>
<protein>
    <recommendedName>
        <fullName evidence="4">ABC-type amino acid transport substrate-binding protein</fullName>
    </recommendedName>
</protein>
<feature type="chain" id="PRO_5010168746" description="ABC-type amino acid transport substrate-binding protein" evidence="1">
    <location>
        <begin position="22"/>
        <end position="267"/>
    </location>
</feature>
<dbReference type="STRING" id="637679.GCA_001550055_01276"/>
<dbReference type="SUPFAM" id="SSF53850">
    <property type="entry name" value="Periplasmic binding protein-like II"/>
    <property type="match status" value="1"/>
</dbReference>
<dbReference type="RefSeq" id="WP_139167510.1">
    <property type="nucleotide sequence ID" value="NZ_FNAK01000003.1"/>
</dbReference>